<dbReference type="Proteomes" id="UP000635606">
    <property type="component" value="Unassembled WGS sequence"/>
</dbReference>
<dbReference type="Pfam" id="PF09339">
    <property type="entry name" value="HTH_IclR"/>
    <property type="match status" value="1"/>
</dbReference>
<dbReference type="Gene3D" id="3.30.420.40">
    <property type="match status" value="2"/>
</dbReference>
<comment type="similarity">
    <text evidence="1">Belongs to the ROK (NagC/XylR) family.</text>
</comment>
<accession>A0A8J4EAV9</accession>
<evidence type="ECO:0000313" key="3">
    <source>
        <dbReference type="EMBL" id="GIJ67828.1"/>
    </source>
</evidence>
<reference evidence="3" key="1">
    <citation type="submission" date="2021-01" db="EMBL/GenBank/DDBJ databases">
        <title>Whole genome shotgun sequence of Virgisporangium ochraceum NBRC 16418.</title>
        <authorList>
            <person name="Komaki H."/>
            <person name="Tamura T."/>
        </authorList>
    </citation>
    <scope>NUCLEOTIDE SEQUENCE</scope>
    <source>
        <strain evidence="3">NBRC 16418</strain>
    </source>
</reference>
<feature type="domain" description="HTH iclR-type" evidence="2">
    <location>
        <begin position="19"/>
        <end position="63"/>
    </location>
</feature>
<keyword evidence="4" id="KW-1185">Reference proteome</keyword>
<dbReference type="SUPFAM" id="SSF53067">
    <property type="entry name" value="Actin-like ATPase domain"/>
    <property type="match status" value="1"/>
</dbReference>
<dbReference type="PANTHER" id="PTHR18964:SF149">
    <property type="entry name" value="BIFUNCTIONAL UDP-N-ACETYLGLUCOSAMINE 2-EPIMERASE_N-ACETYLMANNOSAMINE KINASE"/>
    <property type="match status" value="1"/>
</dbReference>
<comment type="caution">
    <text evidence="3">The sequence shown here is derived from an EMBL/GenBank/DDBJ whole genome shotgun (WGS) entry which is preliminary data.</text>
</comment>
<dbReference type="RefSeq" id="WP_203927760.1">
    <property type="nucleotide sequence ID" value="NZ_BOPH01000031.1"/>
</dbReference>
<dbReference type="AlphaFoldDB" id="A0A8J4EAV9"/>
<dbReference type="InterPro" id="IPR036388">
    <property type="entry name" value="WH-like_DNA-bd_sf"/>
</dbReference>
<dbReference type="Gene3D" id="1.10.10.10">
    <property type="entry name" value="Winged helix-like DNA-binding domain superfamily/Winged helix DNA-binding domain"/>
    <property type="match status" value="1"/>
</dbReference>
<proteinExistence type="inferred from homology"/>
<evidence type="ECO:0000259" key="2">
    <source>
        <dbReference type="Pfam" id="PF09339"/>
    </source>
</evidence>
<dbReference type="InterPro" id="IPR043129">
    <property type="entry name" value="ATPase_NBD"/>
</dbReference>
<dbReference type="SUPFAM" id="SSF46785">
    <property type="entry name" value="Winged helix' DNA-binding domain"/>
    <property type="match status" value="1"/>
</dbReference>
<dbReference type="InterPro" id="IPR036390">
    <property type="entry name" value="WH_DNA-bd_sf"/>
</dbReference>
<dbReference type="GO" id="GO:0006355">
    <property type="term" value="P:regulation of DNA-templated transcription"/>
    <property type="evidence" value="ECO:0007669"/>
    <property type="project" value="InterPro"/>
</dbReference>
<dbReference type="CDD" id="cd23763">
    <property type="entry name" value="ASKHA_ATPase_ROK"/>
    <property type="match status" value="1"/>
</dbReference>
<dbReference type="InterPro" id="IPR000600">
    <property type="entry name" value="ROK"/>
</dbReference>
<organism evidence="3 4">
    <name type="scientific">Virgisporangium ochraceum</name>
    <dbReference type="NCBI Taxonomy" id="65505"/>
    <lineage>
        <taxon>Bacteria</taxon>
        <taxon>Bacillati</taxon>
        <taxon>Actinomycetota</taxon>
        <taxon>Actinomycetes</taxon>
        <taxon>Micromonosporales</taxon>
        <taxon>Micromonosporaceae</taxon>
        <taxon>Virgisporangium</taxon>
    </lineage>
</organism>
<evidence type="ECO:0000313" key="4">
    <source>
        <dbReference type="Proteomes" id="UP000635606"/>
    </source>
</evidence>
<dbReference type="PANTHER" id="PTHR18964">
    <property type="entry name" value="ROK (REPRESSOR, ORF, KINASE) FAMILY"/>
    <property type="match status" value="1"/>
</dbReference>
<gene>
    <name evidence="3" type="ORF">Voc01_027450</name>
</gene>
<protein>
    <submittedName>
        <fullName evidence="3">Transcriptional regulator</fullName>
    </submittedName>
</protein>
<sequence length="390" mass="40917">MGGEGSVAGGDLNRLRQLNALNVLQSLRGSHPSTLTELARRTGLSRPSTEDVVQDLVAQEWVAEVLPLPGALGRPARRYRFRADAGHVIGIDVGGHKVLAMVADLDGQVIASRRIAVRPETSQANRLATVDEAALGAMRAAGLTADDIWAVSVASTGLVDRSGKVAYSVVPDWTGVDLVGHLGRTFACPVRAENDCRLAALAERWRGVATDSEHIVYVLAGSRTGAGIIINGQLLRGFAGAAGEIGVLPAVGWGRAQEHLRGWSGLPGDVPEEEAATHVFAAARAGDPGAVKAVEEYTKDLALGTSALILAVDPELVVVGGGFSRSADMLLEPLRNELTKLVLHLPQVRTSTLGDEGSALGAVRHSLDLVERLVFAPSAGLGRPVRPDRM</sequence>
<dbReference type="Pfam" id="PF00480">
    <property type="entry name" value="ROK"/>
    <property type="match status" value="2"/>
</dbReference>
<dbReference type="InterPro" id="IPR005471">
    <property type="entry name" value="Tscrpt_reg_IclR_N"/>
</dbReference>
<dbReference type="EMBL" id="BOPH01000031">
    <property type="protein sequence ID" value="GIJ67828.1"/>
    <property type="molecule type" value="Genomic_DNA"/>
</dbReference>
<dbReference type="GO" id="GO:0003677">
    <property type="term" value="F:DNA binding"/>
    <property type="evidence" value="ECO:0007669"/>
    <property type="project" value="InterPro"/>
</dbReference>
<name>A0A8J4EAV9_9ACTN</name>
<evidence type="ECO:0000256" key="1">
    <source>
        <dbReference type="ARBA" id="ARBA00006479"/>
    </source>
</evidence>